<name>A0ABR0G8C7_9PEZI</name>
<accession>A0ABR0G8C7</accession>
<dbReference type="GeneID" id="87912349"/>
<protein>
    <submittedName>
        <fullName evidence="2">Uncharacterized protein</fullName>
    </submittedName>
</protein>
<dbReference type="Proteomes" id="UP001323405">
    <property type="component" value="Unassembled WGS sequence"/>
</dbReference>
<feature type="region of interest" description="Disordered" evidence="1">
    <location>
        <begin position="1"/>
        <end position="26"/>
    </location>
</feature>
<sequence>MGRSSGYHRNLDGRGRPGPASSSSGTHLHMISSPLCIVRTLSIFGLGMGWNILKVCDAGC</sequence>
<keyword evidence="3" id="KW-1185">Reference proteome</keyword>
<dbReference type="RefSeq" id="XP_062740988.1">
    <property type="nucleotide sequence ID" value="XM_062892442.1"/>
</dbReference>
<evidence type="ECO:0000256" key="1">
    <source>
        <dbReference type="SAM" id="MobiDB-lite"/>
    </source>
</evidence>
<evidence type="ECO:0000313" key="3">
    <source>
        <dbReference type="Proteomes" id="UP001323405"/>
    </source>
</evidence>
<proteinExistence type="predicted"/>
<organism evidence="2 3">
    <name type="scientific">Podospora pseudocomata</name>
    <dbReference type="NCBI Taxonomy" id="2093779"/>
    <lineage>
        <taxon>Eukaryota</taxon>
        <taxon>Fungi</taxon>
        <taxon>Dikarya</taxon>
        <taxon>Ascomycota</taxon>
        <taxon>Pezizomycotina</taxon>
        <taxon>Sordariomycetes</taxon>
        <taxon>Sordariomycetidae</taxon>
        <taxon>Sordariales</taxon>
        <taxon>Podosporaceae</taxon>
        <taxon>Podospora</taxon>
    </lineage>
</organism>
<dbReference type="EMBL" id="JAFFHA010000008">
    <property type="protein sequence ID" value="KAK4652013.1"/>
    <property type="molecule type" value="Genomic_DNA"/>
</dbReference>
<reference evidence="2 3" key="1">
    <citation type="journal article" date="2023" name="bioRxiv">
        <title>High-quality genome assemblies of four members of thePodospora anserinaspecies complex.</title>
        <authorList>
            <person name="Ament-Velasquez S.L."/>
            <person name="Vogan A.A."/>
            <person name="Wallerman O."/>
            <person name="Hartmann F."/>
            <person name="Gautier V."/>
            <person name="Silar P."/>
            <person name="Giraud T."/>
            <person name="Johannesson H."/>
        </authorList>
    </citation>
    <scope>NUCLEOTIDE SEQUENCE [LARGE SCALE GENOMIC DNA]</scope>
    <source>
        <strain evidence="2 3">CBS 415.72m</strain>
    </source>
</reference>
<comment type="caution">
    <text evidence="2">The sequence shown here is derived from an EMBL/GenBank/DDBJ whole genome shotgun (WGS) entry which is preliminary data.</text>
</comment>
<evidence type="ECO:0000313" key="2">
    <source>
        <dbReference type="EMBL" id="KAK4652013.1"/>
    </source>
</evidence>
<gene>
    <name evidence="2" type="ORF">QC762_607590</name>
</gene>